<dbReference type="EMBL" id="QXFV01000553">
    <property type="protein sequence ID" value="KAE9034328.1"/>
    <property type="molecule type" value="Genomic_DNA"/>
</dbReference>
<dbReference type="EMBL" id="QXFT01000516">
    <property type="protein sequence ID" value="KAE9341819.1"/>
    <property type="molecule type" value="Genomic_DNA"/>
</dbReference>
<reference evidence="5 7" key="1">
    <citation type="submission" date="2018-09" db="EMBL/GenBank/DDBJ databases">
        <title>Genomic investigation of the strawberry pathogen Phytophthora fragariae indicates pathogenicity is determined by transcriptional variation in three key races.</title>
        <authorList>
            <person name="Adams T.M."/>
            <person name="Armitage A.D."/>
            <person name="Sobczyk M.K."/>
            <person name="Bates H.J."/>
            <person name="Dunwell J.M."/>
            <person name="Nellist C.F."/>
            <person name="Harrison R.J."/>
        </authorList>
    </citation>
    <scope>NUCLEOTIDE SEQUENCE [LARGE SCALE GENOMIC DNA]</scope>
    <source>
        <strain evidence="3 5">SCRP249</strain>
        <strain evidence="2 7">SCRP324</strain>
        <strain evidence="4 6">SCRP333</strain>
    </source>
</reference>
<comment type="caution">
    <text evidence="2">The sequence shown here is derived from an EMBL/GenBank/DDBJ whole genome shotgun (WGS) entry which is preliminary data.</text>
</comment>
<accession>A0A6A3MPX0</accession>
<evidence type="ECO:0008006" key="8">
    <source>
        <dbReference type="Google" id="ProtNLM"/>
    </source>
</evidence>
<keyword evidence="1" id="KW-0732">Signal</keyword>
<keyword evidence="6" id="KW-1185">Reference proteome</keyword>
<evidence type="ECO:0000313" key="3">
    <source>
        <dbReference type="EMBL" id="KAE9034328.1"/>
    </source>
</evidence>
<dbReference type="Proteomes" id="UP000429607">
    <property type="component" value="Unassembled WGS sequence"/>
</dbReference>
<evidence type="ECO:0000313" key="7">
    <source>
        <dbReference type="Proteomes" id="UP000435112"/>
    </source>
</evidence>
<proteinExistence type="predicted"/>
<evidence type="ECO:0000313" key="6">
    <source>
        <dbReference type="Proteomes" id="UP000434957"/>
    </source>
</evidence>
<name>A0A6A3MPX0_9STRA</name>
<feature type="signal peptide" evidence="1">
    <location>
        <begin position="1"/>
        <end position="18"/>
    </location>
</feature>
<organism evidence="2 7">
    <name type="scientific">Phytophthora rubi</name>
    <dbReference type="NCBI Taxonomy" id="129364"/>
    <lineage>
        <taxon>Eukaryota</taxon>
        <taxon>Sar</taxon>
        <taxon>Stramenopiles</taxon>
        <taxon>Oomycota</taxon>
        <taxon>Peronosporomycetes</taxon>
        <taxon>Peronosporales</taxon>
        <taxon>Peronosporaceae</taxon>
        <taxon>Phytophthora</taxon>
    </lineage>
</organism>
<evidence type="ECO:0000313" key="2">
    <source>
        <dbReference type="EMBL" id="KAE9031330.1"/>
    </source>
</evidence>
<dbReference type="Proteomes" id="UP000434957">
    <property type="component" value="Unassembled WGS sequence"/>
</dbReference>
<gene>
    <name evidence="3" type="ORF">PR001_g9774</name>
    <name evidence="2" type="ORF">PR002_g9660</name>
    <name evidence="4" type="ORF">PR003_g9784</name>
</gene>
<sequence length="50" mass="5379">MILTVLALAVVYVLVVVSVETVKMNAVASELMEFEPVNSSTSDLAHSQDQ</sequence>
<evidence type="ECO:0000313" key="4">
    <source>
        <dbReference type="EMBL" id="KAE9341819.1"/>
    </source>
</evidence>
<evidence type="ECO:0000256" key="1">
    <source>
        <dbReference type="SAM" id="SignalP"/>
    </source>
</evidence>
<dbReference type="AlphaFoldDB" id="A0A6A3MPX0"/>
<evidence type="ECO:0000313" key="5">
    <source>
        <dbReference type="Proteomes" id="UP000429607"/>
    </source>
</evidence>
<dbReference type="Proteomes" id="UP000435112">
    <property type="component" value="Unassembled WGS sequence"/>
</dbReference>
<dbReference type="EMBL" id="QXFU01000522">
    <property type="protein sequence ID" value="KAE9031330.1"/>
    <property type="molecule type" value="Genomic_DNA"/>
</dbReference>
<protein>
    <recommendedName>
        <fullName evidence="8">RxLR effector protein</fullName>
    </recommendedName>
</protein>
<feature type="chain" id="PRO_5036165164" description="RxLR effector protein" evidence="1">
    <location>
        <begin position="19"/>
        <end position="50"/>
    </location>
</feature>